<protein>
    <submittedName>
        <fullName evidence="1">Uncharacterized protein</fullName>
    </submittedName>
</protein>
<name>A0A893A5S8_9VIRU</name>
<proteinExistence type="predicted"/>
<sequence>MVECGPHSDLSELRLLLVRMANTRVLSDIISENGFPLCSWCKEETNGSQYHRSCFTEWLRCDEEIQQFMANNENDEKEEMSPVRRTTPLSAQEYFSAIDYYAQVAEDKDIEYTKETFNIREFPKILIQCIPETGIIDSHISINRWLNDTCSILMYRLMCHKFTNLIRPPVVEMYCPIKWCLEDEVAYHTYCEPTDSSTVTDGCFKFAGIEQETLMELIKENPYRFFCYTCDLHIVPNYTKWDTKTLGDCATFQVKDYKHSIFNIVCGDNTVFEHLVMHNALIKSVSSFSDDESEPAAKKPRIE</sequence>
<accession>A0A893A5S8</accession>
<evidence type="ECO:0000313" key="1">
    <source>
        <dbReference type="EMBL" id="QRQ90268.1"/>
    </source>
</evidence>
<organism evidence="1">
    <name type="scientific">Parvoviridae sp</name>
    <dbReference type="NCBI Taxonomy" id="1940570"/>
    <lineage>
        <taxon>Viruses</taxon>
        <taxon>Monodnaviria</taxon>
        <taxon>Shotokuvirae</taxon>
        <taxon>Cossaviricota</taxon>
        <taxon>Quintoviricetes</taxon>
        <taxon>Piccovirales</taxon>
        <taxon>Parvoviridae</taxon>
    </lineage>
</organism>
<dbReference type="EMBL" id="MW348571">
    <property type="protein sequence ID" value="QRQ90268.1"/>
    <property type="molecule type" value="Genomic_DNA"/>
</dbReference>
<reference evidence="1" key="1">
    <citation type="submission" date="2020-11" db="EMBL/GenBank/DDBJ databases">
        <title>Viral genomes from river ports along the Yangtze River in China.</title>
        <authorList>
            <person name="Lu J."/>
            <person name="Shen Q."/>
            <person name="Yang S."/>
            <person name="Zhang W."/>
        </authorList>
    </citation>
    <scope>NUCLEOTIDE SEQUENCE</scope>
    <source>
        <strain evidence="1">4zj-parvo-1</strain>
    </source>
</reference>